<dbReference type="RefSeq" id="WP_290263014.1">
    <property type="nucleotide sequence ID" value="NZ_JAUFQG010000004.1"/>
</dbReference>
<dbReference type="InterPro" id="IPR038086">
    <property type="entry name" value="DUF2789_sf"/>
</dbReference>
<protein>
    <submittedName>
        <fullName evidence="1">DUF2789 domain-containing protein</fullName>
    </submittedName>
</protein>
<comment type="caution">
    <text evidence="1">The sequence shown here is derived from an EMBL/GenBank/DDBJ whole genome shotgun (WGS) entry which is preliminary data.</text>
</comment>
<name>A0ABV8VB78_9GAMM</name>
<sequence>MQLPQHSITALFDQLGLESSDKAIEQFIKTTGPLPADQPLYQADCWNASQSAFLKNMIDEDADWAEVVDQLNARLHK</sequence>
<accession>A0ABV8VB78</accession>
<dbReference type="Gene3D" id="1.10.10.1130">
    <property type="entry name" value="Uncharacterised protein PF10982, DUF2789"/>
    <property type="match status" value="1"/>
</dbReference>
<organism evidence="1 2">
    <name type="scientific">Simiduia curdlanivorans</name>
    <dbReference type="NCBI Taxonomy" id="1492769"/>
    <lineage>
        <taxon>Bacteria</taxon>
        <taxon>Pseudomonadati</taxon>
        <taxon>Pseudomonadota</taxon>
        <taxon>Gammaproteobacteria</taxon>
        <taxon>Cellvibrionales</taxon>
        <taxon>Cellvibrionaceae</taxon>
        <taxon>Simiduia</taxon>
    </lineage>
</organism>
<dbReference type="Proteomes" id="UP001595840">
    <property type="component" value="Unassembled WGS sequence"/>
</dbReference>
<proteinExistence type="predicted"/>
<dbReference type="Pfam" id="PF10982">
    <property type="entry name" value="DUF2789"/>
    <property type="match status" value="1"/>
</dbReference>
<evidence type="ECO:0000313" key="2">
    <source>
        <dbReference type="Proteomes" id="UP001595840"/>
    </source>
</evidence>
<dbReference type="EMBL" id="JBHSCX010000021">
    <property type="protein sequence ID" value="MFC4363957.1"/>
    <property type="molecule type" value="Genomic_DNA"/>
</dbReference>
<reference evidence="2" key="1">
    <citation type="journal article" date="2019" name="Int. J. Syst. Evol. Microbiol.">
        <title>The Global Catalogue of Microorganisms (GCM) 10K type strain sequencing project: providing services to taxonomists for standard genome sequencing and annotation.</title>
        <authorList>
            <consortium name="The Broad Institute Genomics Platform"/>
            <consortium name="The Broad Institute Genome Sequencing Center for Infectious Disease"/>
            <person name="Wu L."/>
            <person name="Ma J."/>
        </authorList>
    </citation>
    <scope>NUCLEOTIDE SEQUENCE [LARGE SCALE GENOMIC DNA]</scope>
    <source>
        <strain evidence="2">CECT 8570</strain>
    </source>
</reference>
<dbReference type="InterPro" id="IPR021250">
    <property type="entry name" value="DUF2789"/>
</dbReference>
<gene>
    <name evidence="1" type="ORF">ACFOX3_16690</name>
</gene>
<keyword evidence="2" id="KW-1185">Reference proteome</keyword>
<evidence type="ECO:0000313" key="1">
    <source>
        <dbReference type="EMBL" id="MFC4363957.1"/>
    </source>
</evidence>